<keyword evidence="8" id="KW-1185">Reference proteome</keyword>
<accession>A0A8X8Z2L1</accession>
<feature type="compositionally biased region" description="Acidic residues" evidence="6">
    <location>
        <begin position="74"/>
        <end position="84"/>
    </location>
</feature>
<keyword evidence="3" id="KW-0238">DNA-binding</keyword>
<evidence type="ECO:0000256" key="6">
    <source>
        <dbReference type="SAM" id="MobiDB-lite"/>
    </source>
</evidence>
<feature type="compositionally biased region" description="Basic and acidic residues" evidence="6">
    <location>
        <begin position="50"/>
        <end position="64"/>
    </location>
</feature>
<protein>
    <recommendedName>
        <fullName evidence="9">TF-B3 domain-containing protein</fullName>
    </recommendedName>
</protein>
<evidence type="ECO:0000256" key="3">
    <source>
        <dbReference type="ARBA" id="ARBA00023125"/>
    </source>
</evidence>
<sequence>MLFMASDYHFNVGWANALKEGDFLTFTLVGDGLFRVKRNDVGTGVPHQRTVKDADDIPDGHVVDSSDEYQSSEPETESSDGSEYVDDHGAFDVDGCPTFSVTITNSHLAGTFEIPFGFWNHYIRIGALQAPIYFVHRENTSTITLGYSNSKIWIAHGWKHFSRANQLLLGDRCNFKLVDGDDVTFYVWFDRA</sequence>
<evidence type="ECO:0000256" key="4">
    <source>
        <dbReference type="ARBA" id="ARBA00023163"/>
    </source>
</evidence>
<keyword evidence="5" id="KW-0539">Nucleus</keyword>
<keyword evidence="2" id="KW-0805">Transcription regulation</keyword>
<keyword evidence="4" id="KW-0804">Transcription</keyword>
<comment type="caution">
    <text evidence="7">The sequence shown here is derived from an EMBL/GenBank/DDBJ whole genome shotgun (WGS) entry which is preliminary data.</text>
</comment>
<evidence type="ECO:0000256" key="5">
    <source>
        <dbReference type="ARBA" id="ARBA00023242"/>
    </source>
</evidence>
<evidence type="ECO:0008006" key="9">
    <source>
        <dbReference type="Google" id="ProtNLM"/>
    </source>
</evidence>
<dbReference type="SUPFAM" id="SSF101936">
    <property type="entry name" value="DNA-binding pseudobarrel domain"/>
    <property type="match status" value="1"/>
</dbReference>
<dbReference type="EMBL" id="PNBA02000020">
    <property type="protein sequence ID" value="KAG6389877.1"/>
    <property type="molecule type" value="Genomic_DNA"/>
</dbReference>
<organism evidence="7">
    <name type="scientific">Salvia splendens</name>
    <name type="common">Scarlet sage</name>
    <dbReference type="NCBI Taxonomy" id="180675"/>
    <lineage>
        <taxon>Eukaryota</taxon>
        <taxon>Viridiplantae</taxon>
        <taxon>Streptophyta</taxon>
        <taxon>Embryophyta</taxon>
        <taxon>Tracheophyta</taxon>
        <taxon>Spermatophyta</taxon>
        <taxon>Magnoliopsida</taxon>
        <taxon>eudicotyledons</taxon>
        <taxon>Gunneridae</taxon>
        <taxon>Pentapetalae</taxon>
        <taxon>asterids</taxon>
        <taxon>lamiids</taxon>
        <taxon>Lamiales</taxon>
        <taxon>Lamiaceae</taxon>
        <taxon>Nepetoideae</taxon>
        <taxon>Mentheae</taxon>
        <taxon>Salviinae</taxon>
        <taxon>Salvia</taxon>
        <taxon>Salvia subgen. Calosphace</taxon>
        <taxon>core Calosphace</taxon>
    </lineage>
</organism>
<dbReference type="GO" id="GO:0003677">
    <property type="term" value="F:DNA binding"/>
    <property type="evidence" value="ECO:0007669"/>
    <property type="project" value="UniProtKB-KW"/>
</dbReference>
<dbReference type="AlphaFoldDB" id="A0A8X8Z2L1"/>
<dbReference type="InterPro" id="IPR015300">
    <property type="entry name" value="DNA-bd_pseudobarrel_sf"/>
</dbReference>
<dbReference type="GO" id="GO:0005634">
    <property type="term" value="C:nucleus"/>
    <property type="evidence" value="ECO:0007669"/>
    <property type="project" value="UniProtKB-SubCell"/>
</dbReference>
<evidence type="ECO:0000256" key="1">
    <source>
        <dbReference type="ARBA" id="ARBA00004123"/>
    </source>
</evidence>
<dbReference type="Proteomes" id="UP000298416">
    <property type="component" value="Unassembled WGS sequence"/>
</dbReference>
<dbReference type="Gene3D" id="2.40.330.10">
    <property type="entry name" value="DNA-binding pseudobarrel domain"/>
    <property type="match status" value="1"/>
</dbReference>
<evidence type="ECO:0000256" key="2">
    <source>
        <dbReference type="ARBA" id="ARBA00023015"/>
    </source>
</evidence>
<reference evidence="7" key="1">
    <citation type="submission" date="2018-01" db="EMBL/GenBank/DDBJ databases">
        <authorList>
            <person name="Mao J.F."/>
        </authorList>
    </citation>
    <scope>NUCLEOTIDE SEQUENCE</scope>
    <source>
        <strain evidence="7">Huo1</strain>
        <tissue evidence="7">Leaf</tissue>
    </source>
</reference>
<comment type="subcellular location">
    <subcellularLocation>
        <location evidence="1">Nucleus</location>
    </subcellularLocation>
</comment>
<evidence type="ECO:0000313" key="7">
    <source>
        <dbReference type="EMBL" id="KAG6389877.1"/>
    </source>
</evidence>
<evidence type="ECO:0000313" key="8">
    <source>
        <dbReference type="Proteomes" id="UP000298416"/>
    </source>
</evidence>
<feature type="region of interest" description="Disordered" evidence="6">
    <location>
        <begin position="45"/>
        <end position="84"/>
    </location>
</feature>
<reference evidence="7" key="2">
    <citation type="submission" date="2020-08" db="EMBL/GenBank/DDBJ databases">
        <title>Plant Genome Project.</title>
        <authorList>
            <person name="Zhang R.-G."/>
        </authorList>
    </citation>
    <scope>NUCLEOTIDE SEQUENCE</scope>
    <source>
        <strain evidence="7">Huo1</strain>
        <tissue evidence="7">Leaf</tissue>
    </source>
</reference>
<gene>
    <name evidence="7" type="ORF">SASPL_151352</name>
</gene>
<proteinExistence type="predicted"/>
<name>A0A8X8Z2L1_SALSN</name>